<comment type="caution">
    <text evidence="6">The sequence shown here is derived from an EMBL/GenBank/DDBJ whole genome shotgun (WGS) entry which is preliminary data.</text>
</comment>
<evidence type="ECO:0000256" key="1">
    <source>
        <dbReference type="ARBA" id="ARBA00001561"/>
    </source>
</evidence>
<proteinExistence type="predicted"/>
<evidence type="ECO:0000259" key="5">
    <source>
        <dbReference type="SMART" id="SM00644"/>
    </source>
</evidence>
<protein>
    <recommendedName>
        <fullName evidence="2">N-acetylmuramoyl-L-alanine amidase</fullName>
        <ecNumber evidence="2">3.5.1.28</ecNumber>
    </recommendedName>
</protein>
<dbReference type="Gene3D" id="3.40.80.10">
    <property type="entry name" value="Peptidoglycan recognition protein-like"/>
    <property type="match status" value="1"/>
</dbReference>
<dbReference type="InterPro" id="IPR036505">
    <property type="entry name" value="Amidase/PGRP_sf"/>
</dbReference>
<dbReference type="AlphaFoldDB" id="A0A412WGH7"/>
<reference evidence="6 7" key="1">
    <citation type="submission" date="2018-08" db="EMBL/GenBank/DDBJ databases">
        <title>A genome reference for cultivated species of the human gut microbiota.</title>
        <authorList>
            <person name="Zou Y."/>
            <person name="Xue W."/>
            <person name="Luo G."/>
        </authorList>
    </citation>
    <scope>NUCLEOTIDE SEQUENCE [LARGE SCALE GENOMIC DNA]</scope>
    <source>
        <strain evidence="6 7">AF14-6AC</strain>
    </source>
</reference>
<dbReference type="SUPFAM" id="SSF55846">
    <property type="entry name" value="N-acetylmuramoyl-L-alanine amidase-like"/>
    <property type="match status" value="1"/>
</dbReference>
<dbReference type="PANTHER" id="PTHR30417:SF1">
    <property type="entry name" value="N-ACETYLMURAMOYL-L-ALANINE AMIDASE AMID"/>
    <property type="match status" value="1"/>
</dbReference>
<dbReference type="GO" id="GO:0009253">
    <property type="term" value="P:peptidoglycan catabolic process"/>
    <property type="evidence" value="ECO:0007669"/>
    <property type="project" value="InterPro"/>
</dbReference>
<dbReference type="RefSeq" id="WP_118108054.1">
    <property type="nucleotide sequence ID" value="NZ_QRYW01000019.1"/>
</dbReference>
<evidence type="ECO:0000256" key="3">
    <source>
        <dbReference type="ARBA" id="ARBA00022801"/>
    </source>
</evidence>
<evidence type="ECO:0000313" key="6">
    <source>
        <dbReference type="EMBL" id="RGV26288.1"/>
    </source>
</evidence>
<organism evidence="6 7">
    <name type="scientific">Odoribacter splanchnicus</name>
    <dbReference type="NCBI Taxonomy" id="28118"/>
    <lineage>
        <taxon>Bacteria</taxon>
        <taxon>Pseudomonadati</taxon>
        <taxon>Bacteroidota</taxon>
        <taxon>Bacteroidia</taxon>
        <taxon>Bacteroidales</taxon>
        <taxon>Odoribacteraceae</taxon>
        <taxon>Odoribacter</taxon>
    </lineage>
</organism>
<comment type="catalytic activity">
    <reaction evidence="1">
        <text>Hydrolyzes the link between N-acetylmuramoyl residues and L-amino acid residues in certain cell-wall glycopeptides.</text>
        <dbReference type="EC" id="3.5.1.28"/>
    </reaction>
</comment>
<dbReference type="GO" id="GO:0071555">
    <property type="term" value="P:cell wall organization"/>
    <property type="evidence" value="ECO:0007669"/>
    <property type="project" value="UniProtKB-KW"/>
</dbReference>
<accession>A0A412WGH7</accession>
<name>A0A412WGH7_9BACT</name>
<keyword evidence="4" id="KW-0961">Cell wall biogenesis/degradation</keyword>
<dbReference type="SMART" id="SM00644">
    <property type="entry name" value="Ami_2"/>
    <property type="match status" value="1"/>
</dbReference>
<dbReference type="Pfam" id="PF01510">
    <property type="entry name" value="Amidase_2"/>
    <property type="match status" value="1"/>
</dbReference>
<dbReference type="GO" id="GO:0008745">
    <property type="term" value="F:N-acetylmuramoyl-L-alanine amidase activity"/>
    <property type="evidence" value="ECO:0007669"/>
    <property type="project" value="UniProtKB-EC"/>
</dbReference>
<feature type="domain" description="N-acetylmuramoyl-L-alanine amidase" evidence="5">
    <location>
        <begin position="22"/>
        <end position="183"/>
    </location>
</feature>
<evidence type="ECO:0000256" key="2">
    <source>
        <dbReference type="ARBA" id="ARBA00011901"/>
    </source>
</evidence>
<dbReference type="PANTHER" id="PTHR30417">
    <property type="entry name" value="N-ACETYLMURAMOYL-L-ALANINE AMIDASE AMID"/>
    <property type="match status" value="1"/>
</dbReference>
<gene>
    <name evidence="6" type="ORF">DWW24_09865</name>
</gene>
<evidence type="ECO:0000313" key="7">
    <source>
        <dbReference type="Proteomes" id="UP000283426"/>
    </source>
</evidence>
<dbReference type="EC" id="3.5.1.28" evidence="2"/>
<dbReference type="GO" id="GO:0009254">
    <property type="term" value="P:peptidoglycan turnover"/>
    <property type="evidence" value="ECO:0007669"/>
    <property type="project" value="TreeGrafter"/>
</dbReference>
<dbReference type="CDD" id="cd06583">
    <property type="entry name" value="PGRP"/>
    <property type="match status" value="1"/>
</dbReference>
<evidence type="ECO:0000256" key="4">
    <source>
        <dbReference type="ARBA" id="ARBA00023316"/>
    </source>
</evidence>
<dbReference type="Proteomes" id="UP000283426">
    <property type="component" value="Unassembled WGS sequence"/>
</dbReference>
<sequence length="195" mass="21870">MKPGYTIVNHRLMGEGVVHLSCSKNTRRLEGPDMIVLHYTAGVSAASSADYLVRPEVKASAHLVIGRDGRIFQLVPFHVEAWHAGRSRYTGREGLNRFSIGIELDNLGRLRLEAGKFRAECNRIVAPEEVYADCSAGELSYWHAYTAVQVGVLERIVRLLRKHYPIRYVVGHSDITPRKSDPGLALKYAELFLNV</sequence>
<keyword evidence="3" id="KW-0378">Hydrolase</keyword>
<dbReference type="InterPro" id="IPR051206">
    <property type="entry name" value="NAMLAA_amidase_2"/>
</dbReference>
<dbReference type="EMBL" id="QRYW01000019">
    <property type="protein sequence ID" value="RGV26288.1"/>
    <property type="molecule type" value="Genomic_DNA"/>
</dbReference>
<dbReference type="InterPro" id="IPR002502">
    <property type="entry name" value="Amidase_domain"/>
</dbReference>